<sequence>MCLYIWYCIWFPMQVLDSSRGILVELGCNRFFLR</sequence>
<organism evidence="1 2">
    <name type="scientific">Castilleja foliolosa</name>
    <dbReference type="NCBI Taxonomy" id="1961234"/>
    <lineage>
        <taxon>Eukaryota</taxon>
        <taxon>Viridiplantae</taxon>
        <taxon>Streptophyta</taxon>
        <taxon>Embryophyta</taxon>
        <taxon>Tracheophyta</taxon>
        <taxon>Spermatophyta</taxon>
        <taxon>Magnoliopsida</taxon>
        <taxon>eudicotyledons</taxon>
        <taxon>Gunneridae</taxon>
        <taxon>Pentapetalae</taxon>
        <taxon>asterids</taxon>
        <taxon>lamiids</taxon>
        <taxon>Lamiales</taxon>
        <taxon>Orobanchaceae</taxon>
        <taxon>Pedicularideae</taxon>
        <taxon>Castillejinae</taxon>
        <taxon>Castilleja</taxon>
    </lineage>
</organism>
<gene>
    <name evidence="1" type="ORF">CASFOL_036532</name>
</gene>
<name>A0ABD3BVT5_9LAMI</name>
<keyword evidence="2" id="KW-1185">Reference proteome</keyword>
<proteinExistence type="predicted"/>
<dbReference type="AlphaFoldDB" id="A0ABD3BVT5"/>
<protein>
    <submittedName>
        <fullName evidence="1">Uncharacterized protein</fullName>
    </submittedName>
</protein>
<evidence type="ECO:0000313" key="2">
    <source>
        <dbReference type="Proteomes" id="UP001632038"/>
    </source>
</evidence>
<dbReference type="Proteomes" id="UP001632038">
    <property type="component" value="Unassembled WGS sequence"/>
</dbReference>
<dbReference type="EMBL" id="JAVIJP010000066">
    <property type="protein sequence ID" value="KAL3621620.1"/>
    <property type="molecule type" value="Genomic_DNA"/>
</dbReference>
<comment type="caution">
    <text evidence="1">The sequence shown here is derived from an EMBL/GenBank/DDBJ whole genome shotgun (WGS) entry which is preliminary data.</text>
</comment>
<evidence type="ECO:0000313" key="1">
    <source>
        <dbReference type="EMBL" id="KAL3621620.1"/>
    </source>
</evidence>
<accession>A0ABD3BVT5</accession>
<reference evidence="2" key="1">
    <citation type="journal article" date="2024" name="IScience">
        <title>Strigolactones Initiate the Formation of Haustorium-like Structures in Castilleja.</title>
        <authorList>
            <person name="Buerger M."/>
            <person name="Peterson D."/>
            <person name="Chory J."/>
        </authorList>
    </citation>
    <scope>NUCLEOTIDE SEQUENCE [LARGE SCALE GENOMIC DNA]</scope>
</reference>